<dbReference type="OrthoDB" id="5778218at2759"/>
<dbReference type="InterPro" id="IPR034750">
    <property type="entry name" value="CULT"/>
</dbReference>
<protein>
    <recommendedName>
        <fullName evidence="1">CULT domain-containing protein</fullName>
    </recommendedName>
</protein>
<evidence type="ECO:0000313" key="3">
    <source>
        <dbReference type="Proteomes" id="UP000887567"/>
    </source>
</evidence>
<dbReference type="AlphaFoldDB" id="A0A913WXX0"/>
<evidence type="ECO:0000259" key="1">
    <source>
        <dbReference type="PROSITE" id="PS51788"/>
    </source>
</evidence>
<feature type="domain" description="CULT" evidence="1">
    <location>
        <begin position="7"/>
        <end position="142"/>
    </location>
</feature>
<accession>A0A913WXX0</accession>
<dbReference type="KEGG" id="epa:110234674"/>
<dbReference type="Gene3D" id="2.170.150.20">
    <property type="entry name" value="Peptide methionine sulfoxide reductase"/>
    <property type="match status" value="1"/>
</dbReference>
<sequence length="156" mass="17550">IAAFSLTEKLLCRQCGHEITSSDHIHNIGSNLALRQRNDTIVGDKRCLVQLFKNPIGHHFELITAKSASLLLHGKAHLEHSWFPEYAWKIATCPQCGVHLGWSFENPNPPPTKPTAEENTTKKKKQPYAFVGLIFPHLIQENYADSLIVTPKAYRG</sequence>
<dbReference type="GeneID" id="110234674"/>
<dbReference type="Proteomes" id="UP000887567">
    <property type="component" value="Unplaced"/>
</dbReference>
<reference evidence="2" key="1">
    <citation type="submission" date="2022-11" db="UniProtKB">
        <authorList>
            <consortium name="EnsemblMetazoa"/>
        </authorList>
    </citation>
    <scope>IDENTIFICATION</scope>
</reference>
<dbReference type="CDD" id="cd15777">
    <property type="entry name" value="CRBN_C_like"/>
    <property type="match status" value="1"/>
</dbReference>
<organism evidence="2 3">
    <name type="scientific">Exaiptasia diaphana</name>
    <name type="common">Tropical sea anemone</name>
    <name type="synonym">Aiptasia pulchella</name>
    <dbReference type="NCBI Taxonomy" id="2652724"/>
    <lineage>
        <taxon>Eukaryota</taxon>
        <taxon>Metazoa</taxon>
        <taxon>Cnidaria</taxon>
        <taxon>Anthozoa</taxon>
        <taxon>Hexacorallia</taxon>
        <taxon>Actiniaria</taxon>
        <taxon>Aiptasiidae</taxon>
        <taxon>Exaiptasia</taxon>
    </lineage>
</organism>
<evidence type="ECO:0000313" key="2">
    <source>
        <dbReference type="EnsemblMetazoa" id="XP_020895719.2"/>
    </source>
</evidence>
<dbReference type="RefSeq" id="XP_020895719.2">
    <property type="nucleotide sequence ID" value="XM_021040060.2"/>
</dbReference>
<dbReference type="OMA" id="HWPADKH"/>
<keyword evidence="3" id="KW-1185">Reference proteome</keyword>
<dbReference type="EnsemblMetazoa" id="XM_021040060.2">
    <property type="protein sequence ID" value="XP_020895719.2"/>
    <property type="gene ID" value="LOC110234674"/>
</dbReference>
<proteinExistence type="predicted"/>
<name>A0A913WXX0_EXADI</name>
<dbReference type="PROSITE" id="PS51788">
    <property type="entry name" value="CULT"/>
    <property type="match status" value="1"/>
</dbReference>
<dbReference type="FunFam" id="2.170.150.20:FF:000007">
    <property type="entry name" value="Protein cereblon"/>
    <property type="match status" value="1"/>
</dbReference>